<dbReference type="PANTHER" id="PTHR44329:SF288">
    <property type="entry name" value="MITOGEN-ACTIVATED PROTEIN KINASE KINASE KINASE 20"/>
    <property type="match status" value="1"/>
</dbReference>
<reference evidence="7" key="1">
    <citation type="submission" date="2020-05" db="EMBL/GenBank/DDBJ databases">
        <title>Mycena genomes resolve the evolution of fungal bioluminescence.</title>
        <authorList>
            <person name="Tsai I.J."/>
        </authorList>
    </citation>
    <scope>NUCLEOTIDE SEQUENCE</scope>
    <source>
        <strain evidence="7">CCC161011</strain>
    </source>
</reference>
<evidence type="ECO:0000259" key="6">
    <source>
        <dbReference type="PROSITE" id="PS50011"/>
    </source>
</evidence>
<evidence type="ECO:0000256" key="5">
    <source>
        <dbReference type="SAM" id="MobiDB-lite"/>
    </source>
</evidence>
<evidence type="ECO:0000313" key="8">
    <source>
        <dbReference type="Proteomes" id="UP000620124"/>
    </source>
</evidence>
<dbReference type="CDD" id="cd12148">
    <property type="entry name" value="fungal_TF_MHR"/>
    <property type="match status" value="1"/>
</dbReference>
<keyword evidence="2" id="KW-0547">Nucleotide-binding</keyword>
<dbReference type="PRINTS" id="PR00109">
    <property type="entry name" value="TYRKINASE"/>
</dbReference>
<sequence length="1148" mass="128417">MSHNGPYMTSSKRSRSRSGDSDSRHRPRPRTSRFDSVQRSSIPAPSGTVPFVIPQRAALSNHDFTVSERATVSISPSYLSEQQTLGAFSAHPVAGQAVPGWTESLAVRRQSPTSCPESNNLRPGPWFEIHRNFVLYVLDTVRSYDGPSNEIAKLSKQWAKWDALTSLANYHTVVKILFGYLKDCSNLRRALAMNEVSIQLSRDISCVFRQMEFLLSDRATYKDFLSCRGTVAQRLLDLLQDLLDSSESVRCRPLLSKALVRLSRECELHPTCFTLPGVKKVGQQVAGGGFGDIWKGLVGGQNVAVKSMRVFRDDDVKASLKKLGREALIWRQLSHPNLLPFFGLYVLDDRPSLISPWMDNGDLNHFLNKTPGVDRVSLIADVAMGLEYLHSEHIVHGDLKAANILVTPSSRACIADFGLSSIVDELSLKLTFSGQSGRVGGTVRYQAPELLSNKSPNHFGSDVYALACVGYEILTGKVPFYEVPNEGAVIFEVIQGGRPSRLEGIAQEDLWALLDDCWHQQAEKRPTIAAILRRPPIEAKIKQSPADWDETYSARFRRSIQEWPLRLSIADIERKTSYNAAKTALEILPCLRRVDDGCQAETIVGQPTLDYIRKTWWDSLLSLYLSPNSRQLNSLSFSQRSLAMESISSNLRFLFRCSNYWFSFLHIPTFFSNFYDPSKRDLVQPSLILAALALSIFWQSSEVGMGQCGRERALKFREEAQSALEASLNAGWVDDTLAQAAWLLAMFEISANPKHTSERLSSAMATLDSIIRSLSLTLVDLSEPSTSSFSPGKVSAVADEPMHMRYGPQSHNYPYLSTFYSSTLPVSTDPGCSCNSLTLKEQCPEALEHTPLWAQTPALDPSWSEADIKKESIRRLCWSSIVLAAEHSSYSSANGMRSVDLFIADPSNYALLFSGEAMVHSSSVIHPPSPKDTIWALYDRAFLLWHACIKMRNDTSAPVTDKGQFAIKAWLEADAIEEALNRHTCGIERAFIFRGREYIFNTRMCITYEFQCFVPLVSANVNGLFHRQKAEEWLSHQATVMQRFISGLHTVTGNSSSNLSRRPFFVFGFMGQVSRGLTLWECDNSLTTALDMCKTLLAPLDYLTALWPCPEQHYQYDSLRERLREACQLAGIPLPPPLNLTLPSSTPR</sequence>
<accession>A0A8H6WYA0</accession>
<dbReference type="InterPro" id="IPR051681">
    <property type="entry name" value="Ser/Thr_Kinases-Pseudokinases"/>
</dbReference>
<evidence type="ECO:0000256" key="2">
    <source>
        <dbReference type="ARBA" id="ARBA00022741"/>
    </source>
</evidence>
<organism evidence="7 8">
    <name type="scientific">Mycena venus</name>
    <dbReference type="NCBI Taxonomy" id="2733690"/>
    <lineage>
        <taxon>Eukaryota</taxon>
        <taxon>Fungi</taxon>
        <taxon>Dikarya</taxon>
        <taxon>Basidiomycota</taxon>
        <taxon>Agaricomycotina</taxon>
        <taxon>Agaricomycetes</taxon>
        <taxon>Agaricomycetidae</taxon>
        <taxon>Agaricales</taxon>
        <taxon>Marasmiineae</taxon>
        <taxon>Mycenaceae</taxon>
        <taxon>Mycena</taxon>
    </lineage>
</organism>
<feature type="region of interest" description="Disordered" evidence="5">
    <location>
        <begin position="1"/>
        <end position="49"/>
    </location>
</feature>
<evidence type="ECO:0000313" key="7">
    <source>
        <dbReference type="EMBL" id="KAF7330800.1"/>
    </source>
</evidence>
<dbReference type="SMART" id="SM00220">
    <property type="entry name" value="S_TKc"/>
    <property type="match status" value="1"/>
</dbReference>
<comment type="caution">
    <text evidence="7">The sequence shown here is derived from an EMBL/GenBank/DDBJ whole genome shotgun (WGS) entry which is preliminary data.</text>
</comment>
<keyword evidence="1" id="KW-0808">Transferase</keyword>
<keyword evidence="8" id="KW-1185">Reference proteome</keyword>
<dbReference type="InterPro" id="IPR011009">
    <property type="entry name" value="Kinase-like_dom_sf"/>
</dbReference>
<dbReference type="OrthoDB" id="2123952at2759"/>
<evidence type="ECO:0000256" key="1">
    <source>
        <dbReference type="ARBA" id="ARBA00022679"/>
    </source>
</evidence>
<dbReference type="PANTHER" id="PTHR44329">
    <property type="entry name" value="SERINE/THREONINE-PROTEIN KINASE TNNI3K-RELATED"/>
    <property type="match status" value="1"/>
</dbReference>
<dbReference type="PROSITE" id="PS00108">
    <property type="entry name" value="PROTEIN_KINASE_ST"/>
    <property type="match status" value="1"/>
</dbReference>
<keyword evidence="4" id="KW-0067">ATP-binding</keyword>
<dbReference type="InterPro" id="IPR001245">
    <property type="entry name" value="Ser-Thr/Tyr_kinase_cat_dom"/>
</dbReference>
<dbReference type="SUPFAM" id="SSF56112">
    <property type="entry name" value="Protein kinase-like (PK-like)"/>
    <property type="match status" value="1"/>
</dbReference>
<dbReference type="PROSITE" id="PS50011">
    <property type="entry name" value="PROTEIN_KINASE_DOM"/>
    <property type="match status" value="1"/>
</dbReference>
<name>A0A8H6WYA0_9AGAR</name>
<protein>
    <recommendedName>
        <fullName evidence="6">Protein kinase domain-containing protein</fullName>
    </recommendedName>
</protein>
<dbReference type="Proteomes" id="UP000620124">
    <property type="component" value="Unassembled WGS sequence"/>
</dbReference>
<dbReference type="GO" id="GO:0004674">
    <property type="term" value="F:protein serine/threonine kinase activity"/>
    <property type="evidence" value="ECO:0007669"/>
    <property type="project" value="TreeGrafter"/>
</dbReference>
<evidence type="ECO:0000256" key="3">
    <source>
        <dbReference type="ARBA" id="ARBA00022777"/>
    </source>
</evidence>
<dbReference type="EMBL" id="JACAZI010000032">
    <property type="protein sequence ID" value="KAF7330800.1"/>
    <property type="molecule type" value="Genomic_DNA"/>
</dbReference>
<dbReference type="InterPro" id="IPR000719">
    <property type="entry name" value="Prot_kinase_dom"/>
</dbReference>
<proteinExistence type="predicted"/>
<keyword evidence="3" id="KW-0418">Kinase</keyword>
<dbReference type="GO" id="GO:0005524">
    <property type="term" value="F:ATP binding"/>
    <property type="evidence" value="ECO:0007669"/>
    <property type="project" value="UniProtKB-KW"/>
</dbReference>
<feature type="domain" description="Protein kinase" evidence="6">
    <location>
        <begin position="279"/>
        <end position="537"/>
    </location>
</feature>
<dbReference type="Pfam" id="PF07714">
    <property type="entry name" value="PK_Tyr_Ser-Thr"/>
    <property type="match status" value="1"/>
</dbReference>
<evidence type="ECO:0000256" key="4">
    <source>
        <dbReference type="ARBA" id="ARBA00022840"/>
    </source>
</evidence>
<feature type="compositionally biased region" description="Polar residues" evidence="5">
    <location>
        <begin position="34"/>
        <end position="43"/>
    </location>
</feature>
<gene>
    <name evidence="7" type="ORF">MVEN_02419200</name>
</gene>
<dbReference type="Gene3D" id="1.10.510.10">
    <property type="entry name" value="Transferase(Phosphotransferase) domain 1"/>
    <property type="match status" value="1"/>
</dbReference>
<dbReference type="InterPro" id="IPR008271">
    <property type="entry name" value="Ser/Thr_kinase_AS"/>
</dbReference>
<dbReference type="AlphaFoldDB" id="A0A8H6WYA0"/>